<dbReference type="EMBL" id="UYJE01005025">
    <property type="protein sequence ID" value="VDI33343.1"/>
    <property type="molecule type" value="Genomic_DNA"/>
</dbReference>
<dbReference type="AlphaFoldDB" id="A0A8B6EDP4"/>
<evidence type="ECO:0000259" key="9">
    <source>
        <dbReference type="PROSITE" id="PS50262"/>
    </source>
</evidence>
<dbReference type="Gene3D" id="1.20.1070.10">
    <property type="entry name" value="Rhodopsin 7-helix transmembrane proteins"/>
    <property type="match status" value="1"/>
</dbReference>
<dbReference type="PANTHER" id="PTHR24243">
    <property type="entry name" value="G-PROTEIN COUPLED RECEPTOR"/>
    <property type="match status" value="1"/>
</dbReference>
<dbReference type="Pfam" id="PF00001">
    <property type="entry name" value="7tm_1"/>
    <property type="match status" value="1"/>
</dbReference>
<dbReference type="PROSITE" id="PS50262">
    <property type="entry name" value="G_PROTEIN_RECEP_F1_2"/>
    <property type="match status" value="1"/>
</dbReference>
<keyword evidence="2 8" id="KW-0812">Transmembrane</keyword>
<dbReference type="OrthoDB" id="6130476at2759"/>
<feature type="transmembrane region" description="Helical" evidence="8">
    <location>
        <begin position="231"/>
        <end position="254"/>
    </location>
</feature>
<feature type="transmembrane region" description="Helical" evidence="8">
    <location>
        <begin position="85"/>
        <end position="107"/>
    </location>
</feature>
<accession>A0A8B6EDP4</accession>
<keyword evidence="4" id="KW-0297">G-protein coupled receptor</keyword>
<feature type="transmembrane region" description="Helical" evidence="8">
    <location>
        <begin position="127"/>
        <end position="152"/>
    </location>
</feature>
<feature type="transmembrane region" description="Helical" evidence="8">
    <location>
        <begin position="44"/>
        <end position="65"/>
    </location>
</feature>
<evidence type="ECO:0000256" key="8">
    <source>
        <dbReference type="SAM" id="Phobius"/>
    </source>
</evidence>
<keyword evidence="3 8" id="KW-1133">Transmembrane helix</keyword>
<keyword evidence="5 8" id="KW-0472">Membrane</keyword>
<feature type="transmembrane region" description="Helical" evidence="8">
    <location>
        <begin position="201"/>
        <end position="225"/>
    </location>
</feature>
<keyword evidence="7" id="KW-0807">Transducer</keyword>
<dbReference type="Proteomes" id="UP000596742">
    <property type="component" value="Unassembled WGS sequence"/>
</dbReference>
<reference evidence="10" key="1">
    <citation type="submission" date="2018-11" db="EMBL/GenBank/DDBJ databases">
        <authorList>
            <person name="Alioto T."/>
            <person name="Alioto T."/>
        </authorList>
    </citation>
    <scope>NUCLEOTIDE SEQUENCE</scope>
</reference>
<protein>
    <recommendedName>
        <fullName evidence="9">G-protein coupled receptors family 1 profile domain-containing protein</fullName>
    </recommendedName>
</protein>
<dbReference type="CDD" id="cd00637">
    <property type="entry name" value="7tm_classA_rhodopsin-like"/>
    <property type="match status" value="1"/>
</dbReference>
<proteinExistence type="predicted"/>
<name>A0A8B6EDP4_MYTGA</name>
<evidence type="ECO:0000256" key="7">
    <source>
        <dbReference type="ARBA" id="ARBA00023224"/>
    </source>
</evidence>
<evidence type="ECO:0000256" key="6">
    <source>
        <dbReference type="ARBA" id="ARBA00023170"/>
    </source>
</evidence>
<evidence type="ECO:0000256" key="3">
    <source>
        <dbReference type="ARBA" id="ARBA00022989"/>
    </source>
</evidence>
<dbReference type="PRINTS" id="PR00237">
    <property type="entry name" value="GPCRRHODOPSN"/>
</dbReference>
<evidence type="ECO:0000256" key="2">
    <source>
        <dbReference type="ARBA" id="ARBA00022692"/>
    </source>
</evidence>
<evidence type="ECO:0000313" key="11">
    <source>
        <dbReference type="Proteomes" id="UP000596742"/>
    </source>
</evidence>
<evidence type="ECO:0000256" key="4">
    <source>
        <dbReference type="ARBA" id="ARBA00023040"/>
    </source>
</evidence>
<dbReference type="InterPro" id="IPR000276">
    <property type="entry name" value="GPCR_Rhodpsn"/>
</dbReference>
<keyword evidence="6" id="KW-0675">Receptor</keyword>
<dbReference type="InterPro" id="IPR017452">
    <property type="entry name" value="GPCR_Rhodpsn_7TM"/>
</dbReference>
<organism evidence="10 11">
    <name type="scientific">Mytilus galloprovincialis</name>
    <name type="common">Mediterranean mussel</name>
    <dbReference type="NCBI Taxonomy" id="29158"/>
    <lineage>
        <taxon>Eukaryota</taxon>
        <taxon>Metazoa</taxon>
        <taxon>Spiralia</taxon>
        <taxon>Lophotrochozoa</taxon>
        <taxon>Mollusca</taxon>
        <taxon>Bivalvia</taxon>
        <taxon>Autobranchia</taxon>
        <taxon>Pteriomorphia</taxon>
        <taxon>Mytilida</taxon>
        <taxon>Mytiloidea</taxon>
        <taxon>Mytilidae</taxon>
        <taxon>Mytilinae</taxon>
        <taxon>Mytilus</taxon>
    </lineage>
</organism>
<evidence type="ECO:0000256" key="5">
    <source>
        <dbReference type="ARBA" id="ARBA00023136"/>
    </source>
</evidence>
<dbReference type="SUPFAM" id="SSF81321">
    <property type="entry name" value="Family A G protein-coupled receptor-like"/>
    <property type="match status" value="1"/>
</dbReference>
<feature type="domain" description="G-protein coupled receptors family 1 profile" evidence="9">
    <location>
        <begin position="1"/>
        <end position="251"/>
    </location>
</feature>
<dbReference type="PANTHER" id="PTHR24243:SF208">
    <property type="entry name" value="PYROKININ-1 RECEPTOR"/>
    <property type="match status" value="1"/>
</dbReference>
<keyword evidence="11" id="KW-1185">Reference proteome</keyword>
<comment type="caution">
    <text evidence="10">The sequence shown here is derived from an EMBL/GenBank/DDBJ whole genome shotgun (WGS) entry which is preliminary data.</text>
</comment>
<evidence type="ECO:0000256" key="1">
    <source>
        <dbReference type="ARBA" id="ARBA00004141"/>
    </source>
</evidence>
<feature type="transmembrane region" description="Helical" evidence="8">
    <location>
        <begin position="7"/>
        <end position="32"/>
    </location>
</feature>
<comment type="subcellular location">
    <subcellularLocation>
        <location evidence="1">Membrane</location>
        <topology evidence="1">Multi-pass membrane protein</topology>
    </subcellularLocation>
</comment>
<sequence length="281" mass="31811">MENTQGFFISVLAVSDITSILLRTTLVILQYANMTDKYSVLCKGRSFIFGLPSGISSFLHVAIALDRYLRICKNNSMFSKWRGRVIIVVMSVAFIGVLPKLFIADIVQKNSSDNHTSLVCKISDEDKIIYCLPVLVLCIGIAAVLVILYGRIISTLNAHFKRIENSLTAAEISGNLEIRDEQNEHKSELSQRNILVMKKTISIFIAISVTFFLSYIPFLITYMFRKSRDEISFVISLLLYNISSMVNPFIYAFMDAKFRSETKNLMTQTFLKCGFPEGTEL</sequence>
<dbReference type="GO" id="GO:0016020">
    <property type="term" value="C:membrane"/>
    <property type="evidence" value="ECO:0007669"/>
    <property type="project" value="UniProtKB-SubCell"/>
</dbReference>
<dbReference type="GO" id="GO:0004930">
    <property type="term" value="F:G protein-coupled receptor activity"/>
    <property type="evidence" value="ECO:0007669"/>
    <property type="project" value="UniProtKB-KW"/>
</dbReference>
<evidence type="ECO:0000313" key="10">
    <source>
        <dbReference type="EMBL" id="VDI33343.1"/>
    </source>
</evidence>
<gene>
    <name evidence="10" type="ORF">MGAL_10B068842</name>
</gene>